<feature type="chain" id="PRO_5046099915" description="Lipoprotein" evidence="1">
    <location>
        <begin position="36"/>
        <end position="229"/>
    </location>
</feature>
<proteinExistence type="predicted"/>
<keyword evidence="3" id="KW-1185">Reference proteome</keyword>
<feature type="signal peptide" evidence="1">
    <location>
        <begin position="1"/>
        <end position="35"/>
    </location>
</feature>
<gene>
    <name evidence="2" type="ORF">GCM10023143_02280</name>
</gene>
<evidence type="ECO:0000256" key="1">
    <source>
        <dbReference type="SAM" id="SignalP"/>
    </source>
</evidence>
<keyword evidence="1" id="KW-0732">Signal</keyword>
<evidence type="ECO:0000313" key="2">
    <source>
        <dbReference type="EMBL" id="GAA4300901.1"/>
    </source>
</evidence>
<organism evidence="2 3">
    <name type="scientific">Compostibacter hankyongensis</name>
    <dbReference type="NCBI Taxonomy" id="1007089"/>
    <lineage>
        <taxon>Bacteria</taxon>
        <taxon>Pseudomonadati</taxon>
        <taxon>Bacteroidota</taxon>
        <taxon>Chitinophagia</taxon>
        <taxon>Chitinophagales</taxon>
        <taxon>Chitinophagaceae</taxon>
        <taxon>Compostibacter</taxon>
    </lineage>
</organism>
<evidence type="ECO:0000313" key="3">
    <source>
        <dbReference type="Proteomes" id="UP001501207"/>
    </source>
</evidence>
<protein>
    <recommendedName>
        <fullName evidence="4">Lipoprotein</fullName>
    </recommendedName>
</protein>
<dbReference type="Proteomes" id="UP001501207">
    <property type="component" value="Unassembled WGS sequence"/>
</dbReference>
<sequence length="229" mass="25574">MCKQMFNRPDMKTKPLLLISFFLLLAACRSGDRQAGTQEQADSVDTAAPNISDDLRSLPQWTGFLQKTTGGRFDVRKFDFLGSDVHQPPATDSFSAEEWNTYRPYLKYNPAGTLAIDLYSYNMIPVKRKNGTVTLEGGEPDAEVALVAVKTGRRQRLLFSGPGTLYQDARWLNDSVAVITGISDANESNQPLPVVWRYHVNGQRMETFGYADSLSLGEAPHYTDSLLQR</sequence>
<accession>A0ABP8FD67</accession>
<dbReference type="PROSITE" id="PS51257">
    <property type="entry name" value="PROKAR_LIPOPROTEIN"/>
    <property type="match status" value="1"/>
</dbReference>
<dbReference type="EMBL" id="BAABFN010000001">
    <property type="protein sequence ID" value="GAA4300901.1"/>
    <property type="molecule type" value="Genomic_DNA"/>
</dbReference>
<comment type="caution">
    <text evidence="2">The sequence shown here is derived from an EMBL/GenBank/DDBJ whole genome shotgun (WGS) entry which is preliminary data.</text>
</comment>
<name>A0ABP8FD67_9BACT</name>
<evidence type="ECO:0008006" key="4">
    <source>
        <dbReference type="Google" id="ProtNLM"/>
    </source>
</evidence>
<reference evidence="3" key="1">
    <citation type="journal article" date="2019" name="Int. J. Syst. Evol. Microbiol.">
        <title>The Global Catalogue of Microorganisms (GCM) 10K type strain sequencing project: providing services to taxonomists for standard genome sequencing and annotation.</title>
        <authorList>
            <consortium name="The Broad Institute Genomics Platform"/>
            <consortium name="The Broad Institute Genome Sequencing Center for Infectious Disease"/>
            <person name="Wu L."/>
            <person name="Ma J."/>
        </authorList>
    </citation>
    <scope>NUCLEOTIDE SEQUENCE [LARGE SCALE GENOMIC DNA]</scope>
    <source>
        <strain evidence="3">JCM 17664</strain>
    </source>
</reference>